<dbReference type="InterPro" id="IPR012461">
    <property type="entry name" value="SACK1"/>
</dbReference>
<evidence type="ECO:0000259" key="5">
    <source>
        <dbReference type="Pfam" id="PF07894"/>
    </source>
</evidence>
<evidence type="ECO:0000256" key="1">
    <source>
        <dbReference type="ARBA" id="ARBA00004496"/>
    </source>
</evidence>
<dbReference type="InterPro" id="IPR050944">
    <property type="entry name" value="FAM83"/>
</dbReference>
<evidence type="ECO:0000313" key="6">
    <source>
        <dbReference type="EMBL" id="CAH2292720.1"/>
    </source>
</evidence>
<gene>
    <name evidence="6" type="ORF">PECUL_23A014717</name>
</gene>
<dbReference type="EMBL" id="OW240916">
    <property type="protein sequence ID" value="CAH2292720.1"/>
    <property type="molecule type" value="Genomic_DNA"/>
</dbReference>
<evidence type="ECO:0000256" key="2">
    <source>
        <dbReference type="ARBA" id="ARBA00006937"/>
    </source>
</evidence>
<protein>
    <submittedName>
        <fullName evidence="6">FAM83D</fullName>
    </submittedName>
</protein>
<feature type="compositionally biased region" description="Polar residues" evidence="4">
    <location>
        <begin position="424"/>
        <end position="448"/>
    </location>
</feature>
<dbReference type="Proteomes" id="UP001295444">
    <property type="component" value="Chromosome 05"/>
</dbReference>
<dbReference type="GO" id="GO:0019901">
    <property type="term" value="F:protein kinase binding"/>
    <property type="evidence" value="ECO:0007669"/>
    <property type="project" value="TreeGrafter"/>
</dbReference>
<accession>A0AAD1S4L6</accession>
<dbReference type="GO" id="GO:0097431">
    <property type="term" value="C:mitotic spindle pole"/>
    <property type="evidence" value="ECO:0007669"/>
    <property type="project" value="TreeGrafter"/>
</dbReference>
<proteinExistence type="inferred from homology"/>
<organism evidence="6 7">
    <name type="scientific">Pelobates cultripes</name>
    <name type="common">Western spadefoot toad</name>
    <dbReference type="NCBI Taxonomy" id="61616"/>
    <lineage>
        <taxon>Eukaryota</taxon>
        <taxon>Metazoa</taxon>
        <taxon>Chordata</taxon>
        <taxon>Craniata</taxon>
        <taxon>Vertebrata</taxon>
        <taxon>Euteleostomi</taxon>
        <taxon>Amphibia</taxon>
        <taxon>Batrachia</taxon>
        <taxon>Anura</taxon>
        <taxon>Pelobatoidea</taxon>
        <taxon>Pelobatidae</taxon>
        <taxon>Pelobates</taxon>
    </lineage>
</organism>
<dbReference type="PANTHER" id="PTHR16181:SF29">
    <property type="entry name" value="PROTEIN FAM83A-RELATED"/>
    <property type="match status" value="1"/>
</dbReference>
<feature type="compositionally biased region" description="Low complexity" evidence="4">
    <location>
        <begin position="454"/>
        <end position="472"/>
    </location>
</feature>
<dbReference type="GO" id="GO:1902808">
    <property type="term" value="P:positive regulation of cell cycle G1/S phase transition"/>
    <property type="evidence" value="ECO:0007669"/>
    <property type="project" value="TreeGrafter"/>
</dbReference>
<evidence type="ECO:0000256" key="3">
    <source>
        <dbReference type="ARBA" id="ARBA00022490"/>
    </source>
</evidence>
<dbReference type="Pfam" id="PF07894">
    <property type="entry name" value="SACK1"/>
    <property type="match status" value="1"/>
</dbReference>
<dbReference type="AlphaFoldDB" id="A0AAD1S4L6"/>
<keyword evidence="7" id="KW-1185">Reference proteome</keyword>
<dbReference type="GO" id="GO:0005829">
    <property type="term" value="C:cytosol"/>
    <property type="evidence" value="ECO:0007669"/>
    <property type="project" value="TreeGrafter"/>
</dbReference>
<dbReference type="GO" id="GO:1902480">
    <property type="term" value="P:protein localization to mitotic spindle"/>
    <property type="evidence" value="ECO:0007669"/>
    <property type="project" value="TreeGrafter"/>
</dbReference>
<dbReference type="FunFam" id="3.30.870.10:FF:000004">
    <property type="entry name" value="protein FAM83H isoform X2"/>
    <property type="match status" value="1"/>
</dbReference>
<comment type="subcellular location">
    <subcellularLocation>
        <location evidence="1">Cytoplasm</location>
    </subcellularLocation>
</comment>
<feature type="region of interest" description="Disordered" evidence="4">
    <location>
        <begin position="424"/>
        <end position="472"/>
    </location>
</feature>
<sequence length="567" mass="62223">MANLSQCLDDAPLGSRLPAAAPPDLYSEAQRLALEELVSGGPVALRGFLQKERVPGFLSEPEVGEILSCAASLHCPDDELSVSASVDCSSVTYFPERSDVEPPMLELGWPAFSAGSYRGATRVETHFQPSYGETIYSCKEAVRALIRAAREVIAVVMDTFTDNDLFRDMHEACRKRRVPVYILVDQSHLPHFLTMCQNLGVSLETEQLMRVRTLNGSNYYTRSGAKIVGKARERFLLVDGLKVATGSYSYTWMDGKLNSSNLIVLSGQVVEKFDLQFRVLYAQSSQINAKSLSNTKNRAVSLDQLLCNLPSHRKTTVSNLVQMELAKLSSTPKRVINTRNVKEVPPVDAPKTSEDEWLQNCDIISGLKEMENVATQTEPCEFRASIMAMDAATQTSVSSSIAATQTFMPARVASTQTVVFSREMTTQTSQTSEPLTANVGQSTTTYSTGIKLPTTSSTSSSSSSSSASTISTGSSASIRSIGMVGSRLQQSDYPLRDNIKKLTKERQYHYSTIRSKLDHMVSILSRKNRFGSSYLGCEPAGYGFQRRDVLHSSLLNLRDGARFGAHI</sequence>
<dbReference type="PANTHER" id="PTHR16181">
    <property type="entry name" value="PROTEIN FAM83A-RELATED"/>
    <property type="match status" value="1"/>
</dbReference>
<keyword evidence="3" id="KW-0963">Cytoplasm</keyword>
<feature type="domain" description="Scaffolding anchor of CK1" evidence="5">
    <location>
        <begin position="18"/>
        <end position="285"/>
    </location>
</feature>
<dbReference type="GO" id="GO:0070372">
    <property type="term" value="P:regulation of ERK1 and ERK2 cascade"/>
    <property type="evidence" value="ECO:0007669"/>
    <property type="project" value="TreeGrafter"/>
</dbReference>
<dbReference type="GO" id="GO:0032006">
    <property type="term" value="P:regulation of TOR signaling"/>
    <property type="evidence" value="ECO:0007669"/>
    <property type="project" value="TreeGrafter"/>
</dbReference>
<dbReference type="SUPFAM" id="SSF56024">
    <property type="entry name" value="Phospholipase D/nuclease"/>
    <property type="match status" value="1"/>
</dbReference>
<reference evidence="6" key="1">
    <citation type="submission" date="2022-03" db="EMBL/GenBank/DDBJ databases">
        <authorList>
            <person name="Alioto T."/>
            <person name="Alioto T."/>
            <person name="Gomez Garrido J."/>
        </authorList>
    </citation>
    <scope>NUCLEOTIDE SEQUENCE</scope>
</reference>
<evidence type="ECO:0000256" key="4">
    <source>
        <dbReference type="SAM" id="MobiDB-lite"/>
    </source>
</evidence>
<comment type="similarity">
    <text evidence="2">Belongs to the FAM83 family.</text>
</comment>
<dbReference type="Gene3D" id="3.30.870.10">
    <property type="entry name" value="Endonuclease Chain A"/>
    <property type="match status" value="1"/>
</dbReference>
<evidence type="ECO:0000313" key="7">
    <source>
        <dbReference type="Proteomes" id="UP001295444"/>
    </source>
</evidence>
<name>A0AAD1S4L6_PELCU</name>
<dbReference type="GO" id="GO:0007165">
    <property type="term" value="P:signal transduction"/>
    <property type="evidence" value="ECO:0007669"/>
    <property type="project" value="TreeGrafter"/>
</dbReference>